<evidence type="ECO:0000256" key="1">
    <source>
        <dbReference type="SAM" id="SignalP"/>
    </source>
</evidence>
<sequence>MVRNSLYVVMAVMCAAVAGCAATRGFADERAILEQPARVDASSPETSVQMVFSFGNNLTLDVYCKAILKGFPDYPVFENSFRINSGSYWSGELRFFNLLYCQFWIESLGWQIAFSPLWEGYYPANELRYEINETGVLDLHTATLVAGCFADSARQSVSLEVLILQDSLVSLQVLKGVFASANASFVLHDHVVLICELAFNESMRMNALVLKPLHEHVCKFASAVC</sequence>
<feature type="chain" id="PRO_5044752791" description="Lipoprotein" evidence="1">
    <location>
        <begin position="23"/>
        <end position="225"/>
    </location>
</feature>
<evidence type="ECO:0000313" key="2">
    <source>
        <dbReference type="EMBL" id="KAL3688974.1"/>
    </source>
</evidence>
<reference evidence="2 3" key="1">
    <citation type="submission" date="2024-09" db="EMBL/GenBank/DDBJ databases">
        <title>Chromosome-scale assembly of Riccia sorocarpa.</title>
        <authorList>
            <person name="Paukszto L."/>
        </authorList>
    </citation>
    <scope>NUCLEOTIDE SEQUENCE [LARGE SCALE GENOMIC DNA]</scope>
    <source>
        <strain evidence="2">LP-2024</strain>
        <tissue evidence="2">Aerial parts of the thallus</tissue>
    </source>
</reference>
<dbReference type="AlphaFoldDB" id="A0ABD3HFN9"/>
<feature type="signal peptide" evidence="1">
    <location>
        <begin position="1"/>
        <end position="22"/>
    </location>
</feature>
<evidence type="ECO:0000313" key="3">
    <source>
        <dbReference type="Proteomes" id="UP001633002"/>
    </source>
</evidence>
<proteinExistence type="predicted"/>
<name>A0ABD3HFN9_9MARC</name>
<dbReference type="Proteomes" id="UP001633002">
    <property type="component" value="Unassembled WGS sequence"/>
</dbReference>
<gene>
    <name evidence="2" type="ORF">R1sor_015283</name>
</gene>
<evidence type="ECO:0008006" key="4">
    <source>
        <dbReference type="Google" id="ProtNLM"/>
    </source>
</evidence>
<protein>
    <recommendedName>
        <fullName evidence="4">Lipoprotein</fullName>
    </recommendedName>
</protein>
<keyword evidence="1" id="KW-0732">Signal</keyword>
<organism evidence="2 3">
    <name type="scientific">Riccia sorocarpa</name>
    <dbReference type="NCBI Taxonomy" id="122646"/>
    <lineage>
        <taxon>Eukaryota</taxon>
        <taxon>Viridiplantae</taxon>
        <taxon>Streptophyta</taxon>
        <taxon>Embryophyta</taxon>
        <taxon>Marchantiophyta</taxon>
        <taxon>Marchantiopsida</taxon>
        <taxon>Marchantiidae</taxon>
        <taxon>Marchantiales</taxon>
        <taxon>Ricciaceae</taxon>
        <taxon>Riccia</taxon>
    </lineage>
</organism>
<keyword evidence="3" id="KW-1185">Reference proteome</keyword>
<dbReference type="EMBL" id="JBJQOH010000004">
    <property type="protein sequence ID" value="KAL3688974.1"/>
    <property type="molecule type" value="Genomic_DNA"/>
</dbReference>
<comment type="caution">
    <text evidence="2">The sequence shown here is derived from an EMBL/GenBank/DDBJ whole genome shotgun (WGS) entry which is preliminary data.</text>
</comment>
<dbReference type="PROSITE" id="PS51257">
    <property type="entry name" value="PROKAR_LIPOPROTEIN"/>
    <property type="match status" value="1"/>
</dbReference>
<accession>A0ABD3HFN9</accession>